<dbReference type="KEGG" id="mcoo:MCOO_32240"/>
<keyword evidence="2" id="KW-1133">Transmembrane helix</keyword>
<evidence type="ECO:0000313" key="3">
    <source>
        <dbReference type="EMBL" id="BBX47209.1"/>
    </source>
</evidence>
<feature type="transmembrane region" description="Helical" evidence="2">
    <location>
        <begin position="12"/>
        <end position="33"/>
    </location>
</feature>
<protein>
    <recommendedName>
        <fullName evidence="5">Transmembrane protein</fullName>
    </recommendedName>
</protein>
<feature type="transmembrane region" description="Helical" evidence="2">
    <location>
        <begin position="89"/>
        <end position="109"/>
    </location>
</feature>
<gene>
    <name evidence="3" type="ORF">MCOO_32240</name>
</gene>
<dbReference type="AlphaFoldDB" id="A0A7I7KZS2"/>
<organism evidence="3 4">
    <name type="scientific">Mycobacterium cookii</name>
    <dbReference type="NCBI Taxonomy" id="1775"/>
    <lineage>
        <taxon>Bacteria</taxon>
        <taxon>Bacillati</taxon>
        <taxon>Actinomycetota</taxon>
        <taxon>Actinomycetes</taxon>
        <taxon>Mycobacteriales</taxon>
        <taxon>Mycobacteriaceae</taxon>
        <taxon>Mycobacterium</taxon>
    </lineage>
</organism>
<name>A0A7I7KZS2_9MYCO</name>
<evidence type="ECO:0000313" key="4">
    <source>
        <dbReference type="Proteomes" id="UP000465866"/>
    </source>
</evidence>
<dbReference type="RefSeq" id="WP_163777616.1">
    <property type="nucleotide sequence ID" value="NZ_AP022569.1"/>
</dbReference>
<evidence type="ECO:0000256" key="2">
    <source>
        <dbReference type="SAM" id="Phobius"/>
    </source>
</evidence>
<keyword evidence="2" id="KW-0472">Membrane</keyword>
<dbReference type="EMBL" id="AP022569">
    <property type="protein sequence ID" value="BBX47209.1"/>
    <property type="molecule type" value="Genomic_DNA"/>
</dbReference>
<sequence>MTSREPLIGRTAGVIGLCATIIAVALLVMSFPVSLNTYDRWGFTIVCGNAFKLDTSQAALAEHPGPAIGETHTYVEQCRHAVALRRLWTIPPVAVAGTILCTYACAAVLNNDRRLQRRRSPASALTTSPDAATCHSDTERRPQPSMTARGDDTLLD</sequence>
<feature type="region of interest" description="Disordered" evidence="1">
    <location>
        <begin position="118"/>
        <end position="156"/>
    </location>
</feature>
<reference evidence="3 4" key="1">
    <citation type="journal article" date="2019" name="Emerg. Microbes Infect.">
        <title>Comprehensive subspecies identification of 175 nontuberculous mycobacteria species based on 7547 genomic profiles.</title>
        <authorList>
            <person name="Matsumoto Y."/>
            <person name="Kinjo T."/>
            <person name="Motooka D."/>
            <person name="Nabeya D."/>
            <person name="Jung N."/>
            <person name="Uechi K."/>
            <person name="Horii T."/>
            <person name="Iida T."/>
            <person name="Fujita J."/>
            <person name="Nakamura S."/>
        </authorList>
    </citation>
    <scope>NUCLEOTIDE SEQUENCE [LARGE SCALE GENOMIC DNA]</scope>
    <source>
        <strain evidence="3 4">JCM 12404</strain>
    </source>
</reference>
<keyword evidence="4" id="KW-1185">Reference proteome</keyword>
<dbReference type="Proteomes" id="UP000465866">
    <property type="component" value="Chromosome"/>
</dbReference>
<evidence type="ECO:0000256" key="1">
    <source>
        <dbReference type="SAM" id="MobiDB-lite"/>
    </source>
</evidence>
<accession>A0A7I7KZS2</accession>
<keyword evidence="2" id="KW-0812">Transmembrane</keyword>
<evidence type="ECO:0008006" key="5">
    <source>
        <dbReference type="Google" id="ProtNLM"/>
    </source>
</evidence>
<proteinExistence type="predicted"/>